<name>A0A8X6IRE4_9ARAC</name>
<dbReference type="EMBL" id="BMAV01026925">
    <property type="protein sequence ID" value="GFS54512.1"/>
    <property type="molecule type" value="Genomic_DNA"/>
</dbReference>
<evidence type="ECO:0000313" key="1">
    <source>
        <dbReference type="EMBL" id="GFS54512.1"/>
    </source>
</evidence>
<proteinExistence type="predicted"/>
<dbReference type="AlphaFoldDB" id="A0A8X6IRE4"/>
<reference evidence="1" key="1">
    <citation type="submission" date="2020-08" db="EMBL/GenBank/DDBJ databases">
        <title>Multicomponent nature underlies the extraordinary mechanical properties of spider dragline silk.</title>
        <authorList>
            <person name="Kono N."/>
            <person name="Nakamura H."/>
            <person name="Mori M."/>
            <person name="Yoshida Y."/>
            <person name="Ohtoshi R."/>
            <person name="Malay A.D."/>
            <person name="Moran D.A.P."/>
            <person name="Tomita M."/>
            <person name="Numata K."/>
            <person name="Arakawa K."/>
        </authorList>
    </citation>
    <scope>NUCLEOTIDE SEQUENCE</scope>
</reference>
<gene>
    <name evidence="1" type="ORF">TNIN_410251</name>
</gene>
<evidence type="ECO:0000313" key="2">
    <source>
        <dbReference type="Proteomes" id="UP000886998"/>
    </source>
</evidence>
<accession>A0A8X6IRE4</accession>
<sequence>MESPDITKKGASVLPGLDILKPLLDPGVSSSLAHWWGKCPAPLRHSSHRNSFPTQLRPELARIPFLRVGSIPEELSRTPSWTPHSGKEPGG</sequence>
<keyword evidence="2" id="KW-1185">Reference proteome</keyword>
<dbReference type="Proteomes" id="UP000886998">
    <property type="component" value="Unassembled WGS sequence"/>
</dbReference>
<protein>
    <submittedName>
        <fullName evidence="1">Uncharacterized protein</fullName>
    </submittedName>
</protein>
<organism evidence="1 2">
    <name type="scientific">Trichonephila inaurata madagascariensis</name>
    <dbReference type="NCBI Taxonomy" id="2747483"/>
    <lineage>
        <taxon>Eukaryota</taxon>
        <taxon>Metazoa</taxon>
        <taxon>Ecdysozoa</taxon>
        <taxon>Arthropoda</taxon>
        <taxon>Chelicerata</taxon>
        <taxon>Arachnida</taxon>
        <taxon>Araneae</taxon>
        <taxon>Araneomorphae</taxon>
        <taxon>Entelegynae</taxon>
        <taxon>Araneoidea</taxon>
        <taxon>Nephilidae</taxon>
        <taxon>Trichonephila</taxon>
        <taxon>Trichonephila inaurata</taxon>
    </lineage>
</organism>
<comment type="caution">
    <text evidence="1">The sequence shown here is derived from an EMBL/GenBank/DDBJ whole genome shotgun (WGS) entry which is preliminary data.</text>
</comment>